<evidence type="ECO:0000313" key="2">
    <source>
        <dbReference type="Proteomes" id="UP000250675"/>
    </source>
</evidence>
<dbReference type="EMBL" id="UASO01000001">
    <property type="protein sequence ID" value="SPX50513.1"/>
    <property type="molecule type" value="Genomic_DNA"/>
</dbReference>
<name>A0A2X1Q4Q6_KLEPN</name>
<proteinExistence type="predicted"/>
<reference evidence="1 2" key="1">
    <citation type="submission" date="2018-06" db="EMBL/GenBank/DDBJ databases">
        <authorList>
            <consortium name="Pathogen Informatics"/>
            <person name="Doyle S."/>
        </authorList>
    </citation>
    <scope>NUCLEOTIDE SEQUENCE [LARGE SCALE GENOMIC DNA]</scope>
    <source>
        <strain evidence="1 2">NCTC9645</strain>
    </source>
</reference>
<accession>A0A2X1Q4Q6</accession>
<sequence>MVADTRIQAYPFDNLLAVQPLAFSIAVELVEIGNAQRQIGVSEQFDRFRFGRVGKQGRDILLDRAFFQQISETFGTRGALTDDNTRRVQVVVQRTSFTQELRRENNIINP</sequence>
<organism evidence="1 2">
    <name type="scientific">Klebsiella pneumoniae</name>
    <dbReference type="NCBI Taxonomy" id="573"/>
    <lineage>
        <taxon>Bacteria</taxon>
        <taxon>Pseudomonadati</taxon>
        <taxon>Pseudomonadota</taxon>
        <taxon>Gammaproteobacteria</taxon>
        <taxon>Enterobacterales</taxon>
        <taxon>Enterobacteriaceae</taxon>
        <taxon>Klebsiella/Raoultella group</taxon>
        <taxon>Klebsiella</taxon>
        <taxon>Klebsiella pneumoniae complex</taxon>
    </lineage>
</organism>
<gene>
    <name evidence="1" type="ORF">NCTC9645_00007</name>
</gene>
<evidence type="ECO:0000313" key="1">
    <source>
        <dbReference type="EMBL" id="SPX50513.1"/>
    </source>
</evidence>
<dbReference type="AlphaFoldDB" id="A0A2X1Q4Q6"/>
<protein>
    <submittedName>
        <fullName evidence="1">Uncharacterized protein</fullName>
    </submittedName>
</protein>
<dbReference type="Proteomes" id="UP000250675">
    <property type="component" value="Unassembled WGS sequence"/>
</dbReference>